<evidence type="ECO:0000256" key="2">
    <source>
        <dbReference type="ARBA" id="ARBA00012528"/>
    </source>
</evidence>
<dbReference type="GO" id="GO:1902201">
    <property type="term" value="P:negative regulation of bacterial-type flagellum-dependent cell motility"/>
    <property type="evidence" value="ECO:0007669"/>
    <property type="project" value="TreeGrafter"/>
</dbReference>
<dbReference type="InterPro" id="IPR012292">
    <property type="entry name" value="Globin/Proto"/>
</dbReference>
<evidence type="ECO:0000256" key="10">
    <source>
        <dbReference type="ARBA" id="ARBA00029839"/>
    </source>
</evidence>
<dbReference type="InterPro" id="IPR043128">
    <property type="entry name" value="Rev_trsase/Diguanyl_cyclase"/>
</dbReference>
<keyword evidence="6" id="KW-0479">Metal-binding</keyword>
<dbReference type="InterPro" id="IPR044398">
    <property type="entry name" value="Globin-sensor_dom"/>
</dbReference>
<dbReference type="EC" id="2.7.7.65" evidence="2"/>
<evidence type="ECO:0000313" key="13">
    <source>
        <dbReference type="EMBL" id="TDN49587.1"/>
    </source>
</evidence>
<dbReference type="EMBL" id="SNVV01000011">
    <property type="protein sequence ID" value="TDN49587.1"/>
    <property type="molecule type" value="Genomic_DNA"/>
</dbReference>
<evidence type="ECO:0000256" key="7">
    <source>
        <dbReference type="ARBA" id="ARBA00022741"/>
    </source>
</evidence>
<dbReference type="SMART" id="SM00267">
    <property type="entry name" value="GGDEF"/>
    <property type="match status" value="1"/>
</dbReference>
<dbReference type="InterPro" id="IPR050469">
    <property type="entry name" value="Diguanylate_Cyclase"/>
</dbReference>
<dbReference type="InterPro" id="IPR029787">
    <property type="entry name" value="Nucleotide_cyclase"/>
</dbReference>
<dbReference type="Gene3D" id="1.10.490.10">
    <property type="entry name" value="Globins"/>
    <property type="match status" value="1"/>
</dbReference>
<comment type="cofactor">
    <cofactor evidence="1">
        <name>heme</name>
        <dbReference type="ChEBI" id="CHEBI:30413"/>
    </cofactor>
</comment>
<gene>
    <name evidence="13" type="ORF">C7389_11166</name>
</gene>
<dbReference type="Pfam" id="PF11563">
    <property type="entry name" value="Protoglobin"/>
    <property type="match status" value="1"/>
</dbReference>
<accession>A0A4R6DWH2</accession>
<evidence type="ECO:0000313" key="14">
    <source>
        <dbReference type="Proteomes" id="UP000295129"/>
    </source>
</evidence>
<dbReference type="PANTHER" id="PTHR45138:SF9">
    <property type="entry name" value="DIGUANYLATE CYCLASE DGCM-RELATED"/>
    <property type="match status" value="1"/>
</dbReference>
<evidence type="ECO:0000256" key="3">
    <source>
        <dbReference type="ARBA" id="ARBA00015125"/>
    </source>
</evidence>
<proteinExistence type="predicted"/>
<keyword evidence="14" id="KW-1185">Reference proteome</keyword>
<dbReference type="CDD" id="cd01949">
    <property type="entry name" value="GGDEF"/>
    <property type="match status" value="1"/>
</dbReference>
<dbReference type="CDD" id="cd14757">
    <property type="entry name" value="GS_EcDosC-like_GGDEF"/>
    <property type="match status" value="1"/>
</dbReference>
<keyword evidence="5" id="KW-0808">Transferase</keyword>
<dbReference type="InterPro" id="IPR000160">
    <property type="entry name" value="GGDEF_dom"/>
</dbReference>
<evidence type="ECO:0000259" key="12">
    <source>
        <dbReference type="PROSITE" id="PS50887"/>
    </source>
</evidence>
<sequence>MHPANASPDPVSDYIQSDWLALFDSASPAARIAIRDVVLAHKAEMSDAFYARMLSDAEAHPFLTHDEVNSRLRHSMQRWLETLFSCETHEQFGSAMAMQRHVGEVHARIDLPVNLVARGARLLKGEIARRLPGSGLDRNALVEAVLYVDNLIDLAFEVMSSAYVASHERAARIDEAYRVFSYGQNMPLERERQRASLLDWENRFLQAMVTARSGDELPPIHGSTFGLWLQHKAVAVFEGSAELPAIRNAMDTVDHTLLPLCGQQIDNGDRAEARRLVKEIQHQLAQLKFLIGALFERFVDLESGKDALTQLLNRRFLPAILTRETELARNQGKGFALLLVDVDHFKRINDDYGHEAGDRVLQQMAGLLLNSVRSGDFVFRYGGEEFLVLLVEVDRQHALRVAEKIRGRIEQELFLLPEGRSLRVTGSIGIAMHDGHPDYQRLVNRADEALYRAKNEGRNRCVADPD</sequence>
<dbReference type="Proteomes" id="UP000295129">
    <property type="component" value="Unassembled WGS sequence"/>
</dbReference>
<keyword evidence="7" id="KW-0547">Nucleotide-binding</keyword>
<evidence type="ECO:0000256" key="1">
    <source>
        <dbReference type="ARBA" id="ARBA00001971"/>
    </source>
</evidence>
<evidence type="ECO:0000256" key="5">
    <source>
        <dbReference type="ARBA" id="ARBA00022679"/>
    </source>
</evidence>
<evidence type="ECO:0000256" key="6">
    <source>
        <dbReference type="ARBA" id="ARBA00022723"/>
    </source>
</evidence>
<protein>
    <recommendedName>
        <fullName evidence="3">Diguanylate cyclase DosC</fullName>
        <ecNumber evidence="2">2.7.7.65</ecNumber>
    </recommendedName>
    <alternativeName>
        <fullName evidence="10">Direct oxygen-sensing cyclase</fullName>
    </alternativeName>
</protein>
<dbReference type="PANTHER" id="PTHR45138">
    <property type="entry name" value="REGULATORY COMPONENTS OF SENSORY TRANSDUCTION SYSTEM"/>
    <property type="match status" value="1"/>
</dbReference>
<dbReference type="FunFam" id="3.30.70.270:FF:000001">
    <property type="entry name" value="Diguanylate cyclase domain protein"/>
    <property type="match status" value="1"/>
</dbReference>
<dbReference type="InterPro" id="IPR009050">
    <property type="entry name" value="Globin-like_sf"/>
</dbReference>
<dbReference type="RefSeq" id="WP_133592353.1">
    <property type="nucleotide sequence ID" value="NZ_SNVV01000011.1"/>
</dbReference>
<dbReference type="NCBIfam" id="TIGR00254">
    <property type="entry name" value="GGDEF"/>
    <property type="match status" value="1"/>
</dbReference>
<evidence type="ECO:0000256" key="8">
    <source>
        <dbReference type="ARBA" id="ARBA00022842"/>
    </source>
</evidence>
<organism evidence="13 14">
    <name type="scientific">Azoarcus indigens</name>
    <dbReference type="NCBI Taxonomy" id="29545"/>
    <lineage>
        <taxon>Bacteria</taxon>
        <taxon>Pseudomonadati</taxon>
        <taxon>Pseudomonadota</taxon>
        <taxon>Betaproteobacteria</taxon>
        <taxon>Rhodocyclales</taxon>
        <taxon>Zoogloeaceae</taxon>
        <taxon>Azoarcus</taxon>
    </lineage>
</organism>
<evidence type="ECO:0000256" key="4">
    <source>
        <dbReference type="ARBA" id="ARBA00022617"/>
    </source>
</evidence>
<evidence type="ECO:0000256" key="11">
    <source>
        <dbReference type="ARBA" id="ARBA00034247"/>
    </source>
</evidence>
<dbReference type="InterPro" id="IPR039435">
    <property type="entry name" value="DosC_GS"/>
</dbReference>
<dbReference type="GO" id="GO:0020037">
    <property type="term" value="F:heme binding"/>
    <property type="evidence" value="ECO:0007669"/>
    <property type="project" value="InterPro"/>
</dbReference>
<dbReference type="SUPFAM" id="SSF55073">
    <property type="entry name" value="Nucleotide cyclase"/>
    <property type="match status" value="1"/>
</dbReference>
<comment type="catalytic activity">
    <reaction evidence="11">
        <text>2 GTP = 3',3'-c-di-GMP + 2 diphosphate</text>
        <dbReference type="Rhea" id="RHEA:24898"/>
        <dbReference type="ChEBI" id="CHEBI:33019"/>
        <dbReference type="ChEBI" id="CHEBI:37565"/>
        <dbReference type="ChEBI" id="CHEBI:58805"/>
        <dbReference type="EC" id="2.7.7.65"/>
    </reaction>
</comment>
<dbReference type="Pfam" id="PF00990">
    <property type="entry name" value="GGDEF"/>
    <property type="match status" value="1"/>
</dbReference>
<dbReference type="GO" id="GO:0052621">
    <property type="term" value="F:diguanylate cyclase activity"/>
    <property type="evidence" value="ECO:0007669"/>
    <property type="project" value="UniProtKB-EC"/>
</dbReference>
<dbReference type="AlphaFoldDB" id="A0A4R6DWH2"/>
<reference evidence="13 14" key="1">
    <citation type="submission" date="2019-03" db="EMBL/GenBank/DDBJ databases">
        <title>Genomic Encyclopedia of Type Strains, Phase IV (KMG-IV): sequencing the most valuable type-strain genomes for metagenomic binning, comparative biology and taxonomic classification.</title>
        <authorList>
            <person name="Goeker M."/>
        </authorList>
    </citation>
    <scope>NUCLEOTIDE SEQUENCE [LARGE SCALE GENOMIC DNA]</scope>
    <source>
        <strain evidence="13 14">DSM 12121</strain>
    </source>
</reference>
<dbReference type="GO" id="GO:0000166">
    <property type="term" value="F:nucleotide binding"/>
    <property type="evidence" value="ECO:0007669"/>
    <property type="project" value="UniProtKB-KW"/>
</dbReference>
<dbReference type="Gene3D" id="3.30.70.270">
    <property type="match status" value="1"/>
</dbReference>
<dbReference type="GO" id="GO:0043709">
    <property type="term" value="P:cell adhesion involved in single-species biofilm formation"/>
    <property type="evidence" value="ECO:0007669"/>
    <property type="project" value="TreeGrafter"/>
</dbReference>
<feature type="domain" description="GGDEF" evidence="12">
    <location>
        <begin position="333"/>
        <end position="466"/>
    </location>
</feature>
<dbReference type="GO" id="GO:0019825">
    <property type="term" value="F:oxygen binding"/>
    <property type="evidence" value="ECO:0007669"/>
    <property type="project" value="InterPro"/>
</dbReference>
<keyword evidence="8" id="KW-0460">Magnesium</keyword>
<keyword evidence="9" id="KW-0408">Iron</keyword>
<dbReference type="GO" id="GO:0005886">
    <property type="term" value="C:plasma membrane"/>
    <property type="evidence" value="ECO:0007669"/>
    <property type="project" value="TreeGrafter"/>
</dbReference>
<dbReference type="OrthoDB" id="9813903at2"/>
<dbReference type="UniPathway" id="UPA00599"/>
<dbReference type="Pfam" id="PF21118">
    <property type="entry name" value="DosC_2nd"/>
    <property type="match status" value="1"/>
</dbReference>
<dbReference type="PROSITE" id="PS50887">
    <property type="entry name" value="GGDEF"/>
    <property type="match status" value="1"/>
</dbReference>
<name>A0A4R6DWH2_9RHOO</name>
<dbReference type="InterPro" id="IPR048442">
    <property type="entry name" value="DosC_2nd"/>
</dbReference>
<evidence type="ECO:0000256" key="9">
    <source>
        <dbReference type="ARBA" id="ARBA00023004"/>
    </source>
</evidence>
<dbReference type="SUPFAM" id="SSF46458">
    <property type="entry name" value="Globin-like"/>
    <property type="match status" value="1"/>
</dbReference>
<comment type="caution">
    <text evidence="13">The sequence shown here is derived from an EMBL/GenBank/DDBJ whole genome shotgun (WGS) entry which is preliminary data.</text>
</comment>
<dbReference type="GO" id="GO:0046872">
    <property type="term" value="F:metal ion binding"/>
    <property type="evidence" value="ECO:0007669"/>
    <property type="project" value="UniProtKB-KW"/>
</dbReference>
<keyword evidence="4" id="KW-0349">Heme</keyword>